<reference evidence="2" key="1">
    <citation type="journal article" date="2019" name="Int. J. Syst. Evol. Microbiol.">
        <title>The Global Catalogue of Microorganisms (GCM) 10K type strain sequencing project: providing services to taxonomists for standard genome sequencing and annotation.</title>
        <authorList>
            <consortium name="The Broad Institute Genomics Platform"/>
            <consortium name="The Broad Institute Genome Sequencing Center for Infectious Disease"/>
            <person name="Wu L."/>
            <person name="Ma J."/>
        </authorList>
    </citation>
    <scope>NUCLEOTIDE SEQUENCE [LARGE SCALE GENOMIC DNA]</scope>
    <source>
        <strain evidence="2">CGMCC 1.15297</strain>
    </source>
</reference>
<keyword evidence="2" id="KW-1185">Reference proteome</keyword>
<protein>
    <submittedName>
        <fullName evidence="1">Uncharacterized protein</fullName>
    </submittedName>
</protein>
<sequence length="73" mass="7925">MERLDEVVRGARLAVVQRVFDPADEFGLQPVVLVEIVRHVAAIAFIGRIKQLGIAGLGHDSGLGKPRVKARRG</sequence>
<accession>A0ABQ1FFE6</accession>
<comment type="caution">
    <text evidence="1">The sequence shown here is derived from an EMBL/GenBank/DDBJ whole genome shotgun (WGS) entry which is preliminary data.</text>
</comment>
<dbReference type="Proteomes" id="UP000603317">
    <property type="component" value="Unassembled WGS sequence"/>
</dbReference>
<gene>
    <name evidence="1" type="ORF">GCM10010923_17300</name>
</gene>
<proteinExistence type="predicted"/>
<organism evidence="1 2">
    <name type="scientific">Blastomonas marina</name>
    <dbReference type="NCBI Taxonomy" id="1867408"/>
    <lineage>
        <taxon>Bacteria</taxon>
        <taxon>Pseudomonadati</taxon>
        <taxon>Pseudomonadota</taxon>
        <taxon>Alphaproteobacteria</taxon>
        <taxon>Sphingomonadales</taxon>
        <taxon>Sphingomonadaceae</taxon>
        <taxon>Blastomonas</taxon>
    </lineage>
</organism>
<evidence type="ECO:0000313" key="2">
    <source>
        <dbReference type="Proteomes" id="UP000603317"/>
    </source>
</evidence>
<evidence type="ECO:0000313" key="1">
    <source>
        <dbReference type="EMBL" id="GGA07761.1"/>
    </source>
</evidence>
<name>A0ABQ1FFE6_9SPHN</name>
<dbReference type="EMBL" id="BMID01000001">
    <property type="protein sequence ID" value="GGA07761.1"/>
    <property type="molecule type" value="Genomic_DNA"/>
</dbReference>